<gene>
    <name evidence="2" type="ORF">GYMLUDRAFT_241619</name>
</gene>
<evidence type="ECO:0000256" key="1">
    <source>
        <dbReference type="SAM" id="MobiDB-lite"/>
    </source>
</evidence>
<protein>
    <submittedName>
        <fullName evidence="2">Uncharacterized protein</fullName>
    </submittedName>
</protein>
<dbReference type="EMBL" id="KN834763">
    <property type="protein sequence ID" value="KIK63713.1"/>
    <property type="molecule type" value="Genomic_DNA"/>
</dbReference>
<proteinExistence type="predicted"/>
<dbReference type="HOGENOM" id="CLU_053871_0_0_1"/>
<accession>A0A0D0D374</accession>
<reference evidence="2 3" key="1">
    <citation type="submission" date="2014-04" db="EMBL/GenBank/DDBJ databases">
        <title>Evolutionary Origins and Diversification of the Mycorrhizal Mutualists.</title>
        <authorList>
            <consortium name="DOE Joint Genome Institute"/>
            <consortium name="Mycorrhizal Genomics Consortium"/>
            <person name="Kohler A."/>
            <person name="Kuo A."/>
            <person name="Nagy L.G."/>
            <person name="Floudas D."/>
            <person name="Copeland A."/>
            <person name="Barry K.W."/>
            <person name="Cichocki N."/>
            <person name="Veneault-Fourrey C."/>
            <person name="LaButti K."/>
            <person name="Lindquist E.A."/>
            <person name="Lipzen A."/>
            <person name="Lundell T."/>
            <person name="Morin E."/>
            <person name="Murat C."/>
            <person name="Riley R."/>
            <person name="Ohm R."/>
            <person name="Sun H."/>
            <person name="Tunlid A."/>
            <person name="Henrissat B."/>
            <person name="Grigoriev I.V."/>
            <person name="Hibbett D.S."/>
            <person name="Martin F."/>
        </authorList>
    </citation>
    <scope>NUCLEOTIDE SEQUENCE [LARGE SCALE GENOMIC DNA]</scope>
    <source>
        <strain evidence="2 3">FD-317 M1</strain>
    </source>
</reference>
<evidence type="ECO:0000313" key="2">
    <source>
        <dbReference type="EMBL" id="KIK63713.1"/>
    </source>
</evidence>
<dbReference type="Proteomes" id="UP000053593">
    <property type="component" value="Unassembled WGS sequence"/>
</dbReference>
<feature type="compositionally biased region" description="Polar residues" evidence="1">
    <location>
        <begin position="245"/>
        <end position="278"/>
    </location>
</feature>
<dbReference type="OrthoDB" id="2536866at2759"/>
<organism evidence="2 3">
    <name type="scientific">Collybiopsis luxurians FD-317 M1</name>
    <dbReference type="NCBI Taxonomy" id="944289"/>
    <lineage>
        <taxon>Eukaryota</taxon>
        <taxon>Fungi</taxon>
        <taxon>Dikarya</taxon>
        <taxon>Basidiomycota</taxon>
        <taxon>Agaricomycotina</taxon>
        <taxon>Agaricomycetes</taxon>
        <taxon>Agaricomycetidae</taxon>
        <taxon>Agaricales</taxon>
        <taxon>Marasmiineae</taxon>
        <taxon>Omphalotaceae</taxon>
        <taxon>Collybiopsis</taxon>
        <taxon>Collybiopsis luxurians</taxon>
    </lineage>
</organism>
<dbReference type="AlphaFoldDB" id="A0A0D0D374"/>
<feature type="region of interest" description="Disordered" evidence="1">
    <location>
        <begin position="245"/>
        <end position="279"/>
    </location>
</feature>
<evidence type="ECO:0000313" key="3">
    <source>
        <dbReference type="Proteomes" id="UP000053593"/>
    </source>
</evidence>
<name>A0A0D0D374_9AGAR</name>
<sequence>MILDEKALLNPPPPYHSPRLGHSDLDFCPDTSETATGTLTIGSNNPYAAYLSGRQSTRSRPSFTSLPSHLLLHIVYCTFPQEDGLFEGDVKAVRQRRTLHWLVLSLRFVNRELYLVVMNVLRSIYLNTYDSLIRPPFSSDPFPSSNSAPLFQSSSVRRNSPYGSPSTLFPHHRELKTLDLFIAVLAHEEVLYDATSLHLSRHEAYKDIFELMQPRSRLEDLVAEQGMKVGLITSEDGAITLTTPKLSSDTKGLENNSHAATSSSDSIITPHTSTSTFSKPVRRTKSTFSLFSAFCIGKGKRKASVNQPVSQQTQRRRASLAPLPFESLTISFSTRKVGLMYAPVLPHTDSQSSLTVTGSKSTAYGGSTYGALGVSHHSRGAKRTIVEVMRERNESLEVCAQKLVRGLRAWMEESQW</sequence>
<keyword evidence="3" id="KW-1185">Reference proteome</keyword>